<dbReference type="SUPFAM" id="SSF55729">
    <property type="entry name" value="Acyl-CoA N-acyltransferases (Nat)"/>
    <property type="match status" value="1"/>
</dbReference>
<dbReference type="eggNOG" id="KOG3139">
    <property type="taxonomic scope" value="Eukaryota"/>
</dbReference>
<evidence type="ECO:0000256" key="2">
    <source>
        <dbReference type="ARBA" id="ARBA00023315"/>
    </source>
</evidence>
<dbReference type="Pfam" id="PF00583">
    <property type="entry name" value="Acetyltransf_1"/>
    <property type="match status" value="1"/>
</dbReference>
<dbReference type="STRING" id="403673.A0A177W7U2"/>
<dbReference type="PROSITE" id="PS51186">
    <property type="entry name" value="GNAT"/>
    <property type="match status" value="1"/>
</dbReference>
<comment type="similarity">
    <text evidence="3">Belongs to the acetyltransferase family. MAK3 subfamily.</text>
</comment>
<dbReference type="OrthoDB" id="249099at2759"/>
<name>A0A177W7U2_BATDL</name>
<dbReference type="PANTHER" id="PTHR45896:SF1">
    <property type="entry name" value="N-ALPHA-ACETYLTRANSFERASE 30"/>
    <property type="match status" value="1"/>
</dbReference>
<reference evidence="5 6" key="2">
    <citation type="submission" date="2016-05" db="EMBL/GenBank/DDBJ databases">
        <title>Lineage-specific infection strategies underlie the spectrum of fungal disease in amphibians.</title>
        <authorList>
            <person name="Cuomo C.A."/>
            <person name="Farrer R.A."/>
            <person name="James T."/>
            <person name="Longcore J."/>
            <person name="Birren B."/>
        </authorList>
    </citation>
    <scope>NUCLEOTIDE SEQUENCE [LARGE SCALE GENOMIC DNA]</scope>
    <source>
        <strain evidence="5 6">JEL423</strain>
    </source>
</reference>
<evidence type="ECO:0000313" key="5">
    <source>
        <dbReference type="EMBL" id="OAJ36133.1"/>
    </source>
</evidence>
<organism evidence="5 6">
    <name type="scientific">Batrachochytrium dendrobatidis (strain JEL423)</name>
    <dbReference type="NCBI Taxonomy" id="403673"/>
    <lineage>
        <taxon>Eukaryota</taxon>
        <taxon>Fungi</taxon>
        <taxon>Fungi incertae sedis</taxon>
        <taxon>Chytridiomycota</taxon>
        <taxon>Chytridiomycota incertae sedis</taxon>
        <taxon>Chytridiomycetes</taxon>
        <taxon>Rhizophydiales</taxon>
        <taxon>Rhizophydiales incertae sedis</taxon>
        <taxon>Batrachochytrium</taxon>
    </lineage>
</organism>
<keyword evidence="1" id="KW-0808">Transferase</keyword>
<keyword evidence="2" id="KW-0012">Acyltransferase</keyword>
<evidence type="ECO:0000313" key="6">
    <source>
        <dbReference type="Proteomes" id="UP000077115"/>
    </source>
</evidence>
<dbReference type="AlphaFoldDB" id="A0A177W7U2"/>
<dbReference type="GO" id="GO:0004596">
    <property type="term" value="F:protein-N-terminal amino-acid acetyltransferase activity"/>
    <property type="evidence" value="ECO:0007669"/>
    <property type="project" value="InterPro"/>
</dbReference>
<dbReference type="CDD" id="cd04301">
    <property type="entry name" value="NAT_SF"/>
    <property type="match status" value="1"/>
</dbReference>
<evidence type="ECO:0000256" key="3">
    <source>
        <dbReference type="ARBA" id="ARBA00024025"/>
    </source>
</evidence>
<evidence type="ECO:0000256" key="1">
    <source>
        <dbReference type="ARBA" id="ARBA00022679"/>
    </source>
</evidence>
<dbReference type="GO" id="GO:0031417">
    <property type="term" value="C:NatC complex"/>
    <property type="evidence" value="ECO:0007669"/>
    <property type="project" value="TreeGrafter"/>
</dbReference>
<proteinExistence type="inferred from homology"/>
<gene>
    <name evidence="5" type="ORF">BDEG_20339</name>
</gene>
<dbReference type="EMBL" id="DS022300">
    <property type="protein sequence ID" value="OAJ36133.1"/>
    <property type="molecule type" value="Genomic_DNA"/>
</dbReference>
<evidence type="ECO:0000259" key="4">
    <source>
        <dbReference type="PROSITE" id="PS51186"/>
    </source>
</evidence>
<dbReference type="FunFam" id="3.40.630.30:FF:000091">
    <property type="entry name" value="Peptide alpha-N-acetyltransferase"/>
    <property type="match status" value="1"/>
</dbReference>
<dbReference type="VEuPathDB" id="FungiDB:BDEG_20339"/>
<dbReference type="InterPro" id="IPR000182">
    <property type="entry name" value="GNAT_dom"/>
</dbReference>
<reference evidence="5 6" key="1">
    <citation type="submission" date="2006-10" db="EMBL/GenBank/DDBJ databases">
        <title>The Genome Sequence of Batrachochytrium dendrobatidis JEL423.</title>
        <authorList>
            <consortium name="The Broad Institute Genome Sequencing Platform"/>
            <person name="Birren B."/>
            <person name="Lander E."/>
            <person name="Galagan J."/>
            <person name="Cuomo C."/>
            <person name="Devon K."/>
            <person name="Jaffe D."/>
            <person name="Butler J."/>
            <person name="Alvarez P."/>
            <person name="Gnerre S."/>
            <person name="Grabherr M."/>
            <person name="Kleber M."/>
            <person name="Mauceli E."/>
            <person name="Brockman W."/>
            <person name="Young S."/>
            <person name="LaButti K."/>
            <person name="Sykes S."/>
            <person name="DeCaprio D."/>
            <person name="Crawford M."/>
            <person name="Koehrsen M."/>
            <person name="Engels R."/>
            <person name="Montgomery P."/>
            <person name="Pearson M."/>
            <person name="Howarth C."/>
            <person name="Larson L."/>
            <person name="White J."/>
            <person name="O'Leary S."/>
            <person name="Kodira C."/>
            <person name="Zeng Q."/>
            <person name="Yandava C."/>
            <person name="Alvarado L."/>
            <person name="Longcore J."/>
            <person name="James T."/>
        </authorList>
    </citation>
    <scope>NUCLEOTIDE SEQUENCE [LARGE SCALE GENOMIC DNA]</scope>
    <source>
        <strain evidence="5 6">JEL423</strain>
    </source>
</reference>
<sequence>MSADPAASTVTAAPAPTVIYEPYASEEQLPQMTALIEKDLSEPYSVYTYRHFLQTNPTVSFVAKDTRTGTIIGVIICKLDYHRKSYRGYIAMLTVNAAYRKQGIGSQLVKTAVMEMKQRNADEVVLETEATNKAALALYERLGFVRDKRLSRYYMNGLDALRLKCWLN</sequence>
<dbReference type="Proteomes" id="UP000077115">
    <property type="component" value="Unassembled WGS sequence"/>
</dbReference>
<dbReference type="InterPro" id="IPR016181">
    <property type="entry name" value="Acyl_CoA_acyltransferase"/>
</dbReference>
<protein>
    <recommendedName>
        <fullName evidence="4">N-acetyltransferase domain-containing protein</fullName>
    </recommendedName>
</protein>
<dbReference type="Gene3D" id="3.40.630.30">
    <property type="match status" value="1"/>
</dbReference>
<accession>A0A177W7U2</accession>
<feature type="domain" description="N-acetyltransferase" evidence="4">
    <location>
        <begin position="18"/>
        <end position="168"/>
    </location>
</feature>
<dbReference type="PANTHER" id="PTHR45896">
    <property type="entry name" value="N-ALPHA-ACETYLTRANSFERASE 30"/>
    <property type="match status" value="1"/>
</dbReference>
<dbReference type="InterPro" id="IPR044542">
    <property type="entry name" value="NAA30-like"/>
</dbReference>